<evidence type="ECO:0000256" key="1">
    <source>
        <dbReference type="ARBA" id="ARBA00007381"/>
    </source>
</evidence>
<protein>
    <submittedName>
        <fullName evidence="4">Hsp70 family protein</fullName>
    </submittedName>
</protein>
<dbReference type="Gene3D" id="3.30.420.40">
    <property type="match status" value="2"/>
</dbReference>
<dbReference type="SUPFAM" id="SSF53067">
    <property type="entry name" value="Actin-like ATPase domain"/>
    <property type="match status" value="2"/>
</dbReference>
<gene>
    <name evidence="4" type="ORF">F3S47_00825</name>
</gene>
<dbReference type="InterPro" id="IPR013126">
    <property type="entry name" value="Hsp_70_fam"/>
</dbReference>
<dbReference type="Proteomes" id="UP000326554">
    <property type="component" value="Unassembled WGS sequence"/>
</dbReference>
<name>A0A5J5GP58_9RHOB</name>
<dbReference type="Pfam" id="PF00012">
    <property type="entry name" value="HSP70"/>
    <property type="match status" value="1"/>
</dbReference>
<keyword evidence="5" id="KW-1185">Reference proteome</keyword>
<dbReference type="InterPro" id="IPR043129">
    <property type="entry name" value="ATPase_NBD"/>
</dbReference>
<proteinExistence type="inferred from homology"/>
<evidence type="ECO:0000256" key="2">
    <source>
        <dbReference type="ARBA" id="ARBA00022741"/>
    </source>
</evidence>
<dbReference type="RefSeq" id="WP_150443332.1">
    <property type="nucleotide sequence ID" value="NZ_VYQE01000001.1"/>
</dbReference>
<dbReference type="AlphaFoldDB" id="A0A5J5GP58"/>
<keyword evidence="2" id="KW-0547">Nucleotide-binding</keyword>
<dbReference type="EMBL" id="VYQE01000001">
    <property type="protein sequence ID" value="KAA9009847.1"/>
    <property type="molecule type" value="Genomic_DNA"/>
</dbReference>
<dbReference type="InterPro" id="IPR018181">
    <property type="entry name" value="Heat_shock_70_CS"/>
</dbReference>
<dbReference type="GO" id="GO:0140662">
    <property type="term" value="F:ATP-dependent protein folding chaperone"/>
    <property type="evidence" value="ECO:0007669"/>
    <property type="project" value="InterPro"/>
</dbReference>
<accession>A0A5J5GP58</accession>
<evidence type="ECO:0000313" key="5">
    <source>
        <dbReference type="Proteomes" id="UP000326554"/>
    </source>
</evidence>
<evidence type="ECO:0000256" key="3">
    <source>
        <dbReference type="ARBA" id="ARBA00022840"/>
    </source>
</evidence>
<dbReference type="PROSITE" id="PS00329">
    <property type="entry name" value="HSP70_2"/>
    <property type="match status" value="1"/>
</dbReference>
<reference evidence="4 5" key="1">
    <citation type="submission" date="2019-09" db="EMBL/GenBank/DDBJ databases">
        <authorList>
            <person name="Park J.-S."/>
            <person name="Choi H.-J."/>
        </authorList>
    </citation>
    <scope>NUCLEOTIDE SEQUENCE [LARGE SCALE GENOMIC DNA]</scope>
    <source>
        <strain evidence="4 5">176SS1-4</strain>
    </source>
</reference>
<dbReference type="GO" id="GO:0005524">
    <property type="term" value="F:ATP binding"/>
    <property type="evidence" value="ECO:0007669"/>
    <property type="project" value="UniProtKB-KW"/>
</dbReference>
<organism evidence="4 5">
    <name type="scientific">Histidinibacterium aquaticum</name>
    <dbReference type="NCBI Taxonomy" id="2613962"/>
    <lineage>
        <taxon>Bacteria</taxon>
        <taxon>Pseudomonadati</taxon>
        <taxon>Pseudomonadota</taxon>
        <taxon>Alphaproteobacteria</taxon>
        <taxon>Rhodobacterales</taxon>
        <taxon>Paracoccaceae</taxon>
        <taxon>Histidinibacterium</taxon>
    </lineage>
</organism>
<dbReference type="PANTHER" id="PTHR19375">
    <property type="entry name" value="HEAT SHOCK PROTEIN 70KDA"/>
    <property type="match status" value="1"/>
</dbReference>
<evidence type="ECO:0000313" key="4">
    <source>
        <dbReference type="EMBL" id="KAA9009847.1"/>
    </source>
</evidence>
<comment type="similarity">
    <text evidence="1">Belongs to the heat shock protein 70 family.</text>
</comment>
<comment type="caution">
    <text evidence="4">The sequence shown here is derived from an EMBL/GenBank/DDBJ whole genome shotgun (WGS) entry which is preliminary data.</text>
</comment>
<sequence>MDWLAVDFGTSNTGVSVLQDGAPRLVALEDGAETMPTAVFLDFTEKRTLWGRAAVTALIEGREGRFMRALKSVLGTPLMQEKRQFFQERVTLVEITARFLAGVKERAEAETGRRFDAVLSGRPVRFHPDPDRDRRAEADLRAAYEMAGFERIEFLPEPEAAALSAGEAEGVGLVVDIGGGTSDFTLFRQSGEEVARLASHGIRVGGTDFDRSLSLGHVMPLFGKGSLLKAELGEKTHPAPAALFNGLASWEQIAFLYGPDTTRQVKQMRKLALEPEKFARLEEVISMELGHDVAFAVEDGKIAANAGDAEIDLSVVKPGLSAPLPGERLMLDLGPFADEIAEAARDTVSAGGMETVDVGRVVFVGGSSLLGVVSGAVARAMPGAELVFGRAFTAIADGLAIETARR</sequence>
<keyword evidence="3" id="KW-0067">ATP-binding</keyword>